<comment type="caution">
    <text evidence="14">The sequence shown here is derived from an EMBL/GenBank/DDBJ whole genome shotgun (WGS) entry which is preliminary data.</text>
</comment>
<comment type="subcellular location">
    <subcellularLocation>
        <location evidence="1 9">Secreted</location>
    </subcellularLocation>
</comment>
<dbReference type="GO" id="GO:0001649">
    <property type="term" value="P:osteoblast differentiation"/>
    <property type="evidence" value="ECO:0007669"/>
    <property type="project" value="TreeGrafter"/>
</dbReference>
<dbReference type="SUPFAM" id="SSF57501">
    <property type="entry name" value="Cystine-knot cytokines"/>
    <property type="match status" value="1"/>
</dbReference>
<keyword evidence="8 9" id="KW-0891">Chondrogenesis</keyword>
<evidence type="ECO:0000256" key="11">
    <source>
        <dbReference type="PIRSR" id="PIRSR008129-2"/>
    </source>
</evidence>
<dbReference type="GO" id="GO:0030514">
    <property type="term" value="P:negative regulation of BMP signaling pathway"/>
    <property type="evidence" value="ECO:0007669"/>
    <property type="project" value="InterPro"/>
</dbReference>
<evidence type="ECO:0000256" key="2">
    <source>
        <dbReference type="ARBA" id="ARBA00007480"/>
    </source>
</evidence>
<feature type="chain" id="PRO_5041944780" description="Noggin" evidence="13">
    <location>
        <begin position="27"/>
        <end position="227"/>
    </location>
</feature>
<feature type="disulfide bond" evidence="10">
    <location>
        <begin position="176"/>
        <end position="223"/>
    </location>
</feature>
<accession>A0AAD7RRM8</accession>
<evidence type="ECO:0000256" key="10">
    <source>
        <dbReference type="PIRSR" id="PIRSR008129-1"/>
    </source>
</evidence>
<comment type="similarity">
    <text evidence="2 9">Belongs to the noggin family.</text>
</comment>
<dbReference type="GO" id="GO:0009953">
    <property type="term" value="P:dorsal/ventral pattern formation"/>
    <property type="evidence" value="ECO:0007669"/>
    <property type="project" value="TreeGrafter"/>
</dbReference>
<keyword evidence="3 9" id="KW-0217">Developmental protein</keyword>
<feature type="disulfide bond" evidence="10">
    <location>
        <begin position="170"/>
        <end position="221"/>
    </location>
</feature>
<evidence type="ECO:0000313" key="14">
    <source>
        <dbReference type="EMBL" id="KAJ8389134.1"/>
    </source>
</evidence>
<evidence type="ECO:0000256" key="1">
    <source>
        <dbReference type="ARBA" id="ARBA00004613"/>
    </source>
</evidence>
<keyword evidence="5 13" id="KW-0732">Signal</keyword>
<dbReference type="Proteomes" id="UP001221898">
    <property type="component" value="Unassembled WGS sequence"/>
</dbReference>
<dbReference type="Gene3D" id="1.10.287.520">
    <property type="entry name" value="Helix hairpin bin"/>
    <property type="match status" value="1"/>
</dbReference>
<dbReference type="PIRSF" id="PIRSF008129">
    <property type="entry name" value="Noggin"/>
    <property type="match status" value="1"/>
</dbReference>
<dbReference type="GO" id="GO:0045596">
    <property type="term" value="P:negative regulation of cell differentiation"/>
    <property type="evidence" value="ECO:0007669"/>
    <property type="project" value="InterPro"/>
</dbReference>
<proteinExistence type="inferred from homology"/>
<feature type="region of interest" description="Disordered" evidence="12">
    <location>
        <begin position="84"/>
        <end position="108"/>
    </location>
</feature>
<dbReference type="PANTHER" id="PTHR10494">
    <property type="entry name" value="BONE MORPHOGENETIC PROTEIN INHIBITOR, NOGGIN"/>
    <property type="match status" value="1"/>
</dbReference>
<dbReference type="EMBL" id="JAINUG010000186">
    <property type="protein sequence ID" value="KAJ8389134.1"/>
    <property type="molecule type" value="Genomic_DNA"/>
</dbReference>
<evidence type="ECO:0000256" key="6">
    <source>
        <dbReference type="ARBA" id="ARBA00022782"/>
    </source>
</evidence>
<protein>
    <recommendedName>
        <fullName evidence="9">Noggin</fullName>
    </recommendedName>
</protein>
<keyword evidence="15" id="KW-1185">Reference proteome</keyword>
<comment type="subunit">
    <text evidence="9">Homodimer.</text>
</comment>
<keyword evidence="6 9" id="KW-0221">Differentiation</keyword>
<keyword evidence="4 9" id="KW-0964">Secreted</keyword>
<feature type="disulfide bond" evidence="10">
    <location>
        <begin position="147"/>
        <end position="184"/>
    </location>
</feature>
<dbReference type="AlphaFoldDB" id="A0AAD7RRM8"/>
<evidence type="ECO:0000256" key="8">
    <source>
        <dbReference type="ARBA" id="ARBA00023188"/>
    </source>
</evidence>
<organism evidence="14 15">
    <name type="scientific">Aldrovandia affinis</name>
    <dbReference type="NCBI Taxonomy" id="143900"/>
    <lineage>
        <taxon>Eukaryota</taxon>
        <taxon>Metazoa</taxon>
        <taxon>Chordata</taxon>
        <taxon>Craniata</taxon>
        <taxon>Vertebrata</taxon>
        <taxon>Euteleostomi</taxon>
        <taxon>Actinopterygii</taxon>
        <taxon>Neopterygii</taxon>
        <taxon>Teleostei</taxon>
        <taxon>Notacanthiformes</taxon>
        <taxon>Halosauridae</taxon>
        <taxon>Aldrovandia</taxon>
    </lineage>
</organism>
<evidence type="ECO:0000256" key="9">
    <source>
        <dbReference type="PIRNR" id="PIRNR008129"/>
    </source>
</evidence>
<dbReference type="InterPro" id="IPR008717">
    <property type="entry name" value="Noggin"/>
</dbReference>
<evidence type="ECO:0000313" key="15">
    <source>
        <dbReference type="Proteomes" id="UP001221898"/>
    </source>
</evidence>
<dbReference type="GO" id="GO:0005615">
    <property type="term" value="C:extracellular space"/>
    <property type="evidence" value="ECO:0007669"/>
    <property type="project" value="TreeGrafter"/>
</dbReference>
<evidence type="ECO:0000256" key="7">
    <source>
        <dbReference type="ARBA" id="ARBA00023157"/>
    </source>
</evidence>
<dbReference type="Pfam" id="PF05806">
    <property type="entry name" value="Noggin"/>
    <property type="match status" value="1"/>
</dbReference>
<dbReference type="GO" id="GO:0051216">
    <property type="term" value="P:cartilage development"/>
    <property type="evidence" value="ECO:0007669"/>
    <property type="project" value="UniProtKB-UniRule"/>
</dbReference>
<dbReference type="PANTHER" id="PTHR10494:SF5">
    <property type="entry name" value="NOGGIN"/>
    <property type="match status" value="1"/>
</dbReference>
<evidence type="ECO:0000256" key="3">
    <source>
        <dbReference type="ARBA" id="ARBA00022473"/>
    </source>
</evidence>
<gene>
    <name evidence="14" type="ORF">AAFF_G00123400</name>
</gene>
<keyword evidence="7 10" id="KW-1015">Disulfide bond</keyword>
<reference evidence="14" key="1">
    <citation type="journal article" date="2023" name="Science">
        <title>Genome structures resolve the early diversification of teleost fishes.</title>
        <authorList>
            <person name="Parey E."/>
            <person name="Louis A."/>
            <person name="Montfort J."/>
            <person name="Bouchez O."/>
            <person name="Roques C."/>
            <person name="Iampietro C."/>
            <person name="Lluch J."/>
            <person name="Castinel A."/>
            <person name="Donnadieu C."/>
            <person name="Desvignes T."/>
            <person name="Floi Bucao C."/>
            <person name="Jouanno E."/>
            <person name="Wen M."/>
            <person name="Mejri S."/>
            <person name="Dirks R."/>
            <person name="Jansen H."/>
            <person name="Henkel C."/>
            <person name="Chen W.J."/>
            <person name="Zahm M."/>
            <person name="Cabau C."/>
            <person name="Klopp C."/>
            <person name="Thompson A.W."/>
            <person name="Robinson-Rechavi M."/>
            <person name="Braasch I."/>
            <person name="Lecointre G."/>
            <person name="Bobe J."/>
            <person name="Postlethwait J.H."/>
            <person name="Berthelot C."/>
            <person name="Roest Crollius H."/>
            <person name="Guiguen Y."/>
        </authorList>
    </citation>
    <scope>NUCLEOTIDE SEQUENCE</scope>
    <source>
        <strain evidence="14">NC1722</strain>
    </source>
</reference>
<evidence type="ECO:0000256" key="5">
    <source>
        <dbReference type="ARBA" id="ARBA00022729"/>
    </source>
</evidence>
<feature type="glycosylation site" description="N-linked (GlcNAc...) asparagine" evidence="11">
    <location>
        <position position="61"/>
    </location>
</feature>
<evidence type="ECO:0000256" key="13">
    <source>
        <dbReference type="SAM" id="SignalP"/>
    </source>
</evidence>
<evidence type="ECO:0000256" key="12">
    <source>
        <dbReference type="SAM" id="MobiDB-lite"/>
    </source>
</evidence>
<dbReference type="InterPro" id="IPR029034">
    <property type="entry name" value="Cystine-knot_cytokine"/>
</dbReference>
<feature type="signal peptide" evidence="13">
    <location>
        <begin position="1"/>
        <end position="26"/>
    </location>
</feature>
<feature type="disulfide bond" evidence="10">
    <location>
        <begin position="199"/>
        <end position="208"/>
    </location>
</feature>
<sequence length="227" mass="25800">MDRSQIIVTACVLILCLGFGNEGGMCQHFYLLRPIPSDSLPIVELKEDPDPAFDPREVDLNETELISLLGGNFDSSIMSVSLPKDNRTGEDGLSDLSAHEPSLQEPTGTMPREIQSMEFDIQHGKKNKPSKKLRKRLQLWLWSYAFCPVVYAWSDLGNRFWPRYVKVGSCYNKRSCSVPEGMVCKPAKSTHFTILRWKCRQRKSSVKCTWITVRYPVISECKCACSN</sequence>
<name>A0AAD7RRM8_9TELE</name>
<dbReference type="Gene3D" id="2.10.90.10">
    <property type="entry name" value="Cystine-knot cytokines"/>
    <property type="match status" value="1"/>
</dbReference>
<evidence type="ECO:0000256" key="4">
    <source>
        <dbReference type="ARBA" id="ARBA00022525"/>
    </source>
</evidence>